<dbReference type="PANTHER" id="PTHR34587">
    <property type="entry name" value="VWFA DOMAIN-CONTAINING PROTEIN"/>
    <property type="match status" value="1"/>
</dbReference>
<feature type="compositionally biased region" description="Basic and acidic residues" evidence="1">
    <location>
        <begin position="352"/>
        <end position="384"/>
    </location>
</feature>
<feature type="chain" id="PRO_5015590531" evidence="2">
    <location>
        <begin position="19"/>
        <end position="391"/>
    </location>
</feature>
<evidence type="ECO:0000256" key="2">
    <source>
        <dbReference type="SAM" id="SignalP"/>
    </source>
</evidence>
<accession>A0A2S4WHR7</accession>
<evidence type="ECO:0000313" key="3">
    <source>
        <dbReference type="EMBL" id="POW21289.1"/>
    </source>
</evidence>
<proteinExistence type="predicted"/>
<keyword evidence="4" id="KW-1185">Reference proteome</keyword>
<comment type="caution">
    <text evidence="3">The sequence shown here is derived from an EMBL/GenBank/DDBJ whole genome shotgun (WGS) entry which is preliminary data.</text>
</comment>
<evidence type="ECO:0000256" key="1">
    <source>
        <dbReference type="SAM" id="MobiDB-lite"/>
    </source>
</evidence>
<feature type="signal peptide" evidence="2">
    <location>
        <begin position="1"/>
        <end position="18"/>
    </location>
</feature>
<dbReference type="Proteomes" id="UP000238274">
    <property type="component" value="Unassembled WGS sequence"/>
</dbReference>
<dbReference type="EMBL" id="PKSM01000022">
    <property type="protein sequence ID" value="POW21289.1"/>
    <property type="molecule type" value="Genomic_DNA"/>
</dbReference>
<dbReference type="OrthoDB" id="2336871at2759"/>
<dbReference type="VEuPathDB" id="FungiDB:PSHT_02574"/>
<protein>
    <submittedName>
        <fullName evidence="3">Uncharacterized protein</fullName>
    </submittedName>
</protein>
<dbReference type="AlphaFoldDB" id="A0A2S4WHR7"/>
<feature type="region of interest" description="Disordered" evidence="1">
    <location>
        <begin position="350"/>
        <end position="391"/>
    </location>
</feature>
<evidence type="ECO:0000313" key="4">
    <source>
        <dbReference type="Proteomes" id="UP000238274"/>
    </source>
</evidence>
<sequence length="391" mass="42714">MLVSTKVTLLILFSSAISLRSENSSTTTFSTSGRSLTEYSATFSSSSQSSPNQPTSTTSQDEFIDRADDKAESTALATNDIRDSDPPAGSEHANSVTIDLYKRMLQKTRHIRIENRRLRRRSPQNNNNNNKKKPSLCLREKLLQRGAFTDGKPTGGQAASLTSNNNFINFCDSRFARVAGEINIMDGKQQTDKPACNGVVMGMVPDKKHMPSCKFISPRNLDKVKVNESLTIKLKVRNIVLGVFTNPKNTYLAGPVQLDPDTLSVLGHTHIVVQPIDALNSVEVIDPTKFFFFKGIDNAAVDDVVSVTVDCGLPAGVYKISTVTTAANHQPISSAVAQRGSFDDIIYITAEGKSDKPQDPKCKDSKDGNKVENKDDKKGGEKNKGGQKNKR</sequence>
<dbReference type="InterPro" id="IPR053216">
    <property type="entry name" value="Appressorial_penetr-assoc"/>
</dbReference>
<dbReference type="PANTHER" id="PTHR34587:SF2">
    <property type="entry name" value="G-PROTEIN COUPLED RECEPTORS FAMILY 1 PROFILE DOMAIN-CONTAINING PROTEIN"/>
    <property type="match status" value="1"/>
</dbReference>
<gene>
    <name evidence="3" type="ORF">PSHT_02574</name>
</gene>
<organism evidence="3 4">
    <name type="scientific">Puccinia striiformis</name>
    <dbReference type="NCBI Taxonomy" id="27350"/>
    <lineage>
        <taxon>Eukaryota</taxon>
        <taxon>Fungi</taxon>
        <taxon>Dikarya</taxon>
        <taxon>Basidiomycota</taxon>
        <taxon>Pucciniomycotina</taxon>
        <taxon>Pucciniomycetes</taxon>
        <taxon>Pucciniales</taxon>
        <taxon>Pucciniaceae</taxon>
        <taxon>Puccinia</taxon>
    </lineage>
</organism>
<feature type="compositionally biased region" description="Basic and acidic residues" evidence="1">
    <location>
        <begin position="63"/>
        <end position="72"/>
    </location>
</feature>
<reference evidence="4" key="3">
    <citation type="journal article" date="2018" name="Mol. Plant Microbe Interact.">
        <title>Genome sequence resources for the wheat stripe rust pathogen (Puccinia striiformis f. sp. tritici) and the barley stripe rust pathogen (Puccinia striiformis f. sp. hordei).</title>
        <authorList>
            <person name="Xia C."/>
            <person name="Wang M."/>
            <person name="Yin C."/>
            <person name="Cornejo O.E."/>
            <person name="Hulbert S.H."/>
            <person name="Chen X."/>
        </authorList>
    </citation>
    <scope>NUCLEOTIDE SEQUENCE [LARGE SCALE GENOMIC DNA]</scope>
    <source>
        <strain evidence="4">93TX-2</strain>
    </source>
</reference>
<reference evidence="3 4" key="1">
    <citation type="submission" date="2017-12" db="EMBL/GenBank/DDBJ databases">
        <title>Gene loss provides genomic basis for host adaptation in cereal stripe rust fungi.</title>
        <authorList>
            <person name="Xia C."/>
        </authorList>
    </citation>
    <scope>NUCLEOTIDE SEQUENCE [LARGE SCALE GENOMIC DNA]</scope>
    <source>
        <strain evidence="3 4">93TX-2</strain>
    </source>
</reference>
<dbReference type="VEuPathDB" id="FungiDB:PSTT_11949"/>
<feature type="compositionally biased region" description="Low complexity" evidence="1">
    <location>
        <begin position="44"/>
        <end position="60"/>
    </location>
</feature>
<reference evidence="4" key="2">
    <citation type="journal article" date="2018" name="BMC Genomics">
        <title>Genomic insights into host adaptation between the wheat stripe rust pathogen (Puccinia striiformis f. sp. tritici) and the barley stripe rust pathogen (Puccinia striiformis f. sp. hordei).</title>
        <authorList>
            <person name="Xia C."/>
            <person name="Wang M."/>
            <person name="Yin C."/>
            <person name="Cornejo O.E."/>
            <person name="Hulbert S.H."/>
            <person name="Chen X."/>
        </authorList>
    </citation>
    <scope>NUCLEOTIDE SEQUENCE [LARGE SCALE GENOMIC DNA]</scope>
    <source>
        <strain evidence="4">93TX-2</strain>
    </source>
</reference>
<feature type="region of interest" description="Disordered" evidence="1">
    <location>
        <begin position="41"/>
        <end position="97"/>
    </location>
</feature>
<name>A0A2S4WHR7_9BASI</name>
<feature type="region of interest" description="Disordered" evidence="1">
    <location>
        <begin position="111"/>
        <end position="136"/>
    </location>
</feature>
<keyword evidence="2" id="KW-0732">Signal</keyword>